<protein>
    <submittedName>
        <fullName evidence="1">Uncharacterized protein</fullName>
    </submittedName>
</protein>
<name>A0A382PX32_9ZZZZ</name>
<dbReference type="EMBL" id="UINC01110116">
    <property type="protein sequence ID" value="SVC77407.1"/>
    <property type="molecule type" value="Genomic_DNA"/>
</dbReference>
<sequence>MKKLLPLLILVSSMNAQDILTYVDNSR</sequence>
<dbReference type="AlphaFoldDB" id="A0A382PX32"/>
<feature type="non-terminal residue" evidence="1">
    <location>
        <position position="27"/>
    </location>
</feature>
<reference evidence="1" key="1">
    <citation type="submission" date="2018-05" db="EMBL/GenBank/DDBJ databases">
        <authorList>
            <person name="Lanie J.A."/>
            <person name="Ng W.-L."/>
            <person name="Kazmierczak K.M."/>
            <person name="Andrzejewski T.M."/>
            <person name="Davidsen T.M."/>
            <person name="Wayne K.J."/>
            <person name="Tettelin H."/>
            <person name="Glass J.I."/>
            <person name="Rusch D."/>
            <person name="Podicherti R."/>
            <person name="Tsui H.-C.T."/>
            <person name="Winkler M.E."/>
        </authorList>
    </citation>
    <scope>NUCLEOTIDE SEQUENCE</scope>
</reference>
<evidence type="ECO:0000313" key="1">
    <source>
        <dbReference type="EMBL" id="SVC77407.1"/>
    </source>
</evidence>
<accession>A0A382PX32</accession>
<proteinExistence type="predicted"/>
<organism evidence="1">
    <name type="scientific">marine metagenome</name>
    <dbReference type="NCBI Taxonomy" id="408172"/>
    <lineage>
        <taxon>unclassified sequences</taxon>
        <taxon>metagenomes</taxon>
        <taxon>ecological metagenomes</taxon>
    </lineage>
</organism>
<gene>
    <name evidence="1" type="ORF">METZ01_LOCUS330261</name>
</gene>